<dbReference type="Proteomes" id="UP000183832">
    <property type="component" value="Unassembled WGS sequence"/>
</dbReference>
<accession>A0A1J1JC84</accession>
<organism evidence="1 2">
    <name type="scientific">Clunio marinus</name>
    <dbReference type="NCBI Taxonomy" id="568069"/>
    <lineage>
        <taxon>Eukaryota</taxon>
        <taxon>Metazoa</taxon>
        <taxon>Ecdysozoa</taxon>
        <taxon>Arthropoda</taxon>
        <taxon>Hexapoda</taxon>
        <taxon>Insecta</taxon>
        <taxon>Pterygota</taxon>
        <taxon>Neoptera</taxon>
        <taxon>Endopterygota</taxon>
        <taxon>Diptera</taxon>
        <taxon>Nematocera</taxon>
        <taxon>Chironomoidea</taxon>
        <taxon>Chironomidae</taxon>
        <taxon>Clunio</taxon>
    </lineage>
</organism>
<proteinExistence type="predicted"/>
<keyword evidence="2" id="KW-1185">Reference proteome</keyword>
<evidence type="ECO:0000313" key="1">
    <source>
        <dbReference type="EMBL" id="CRL08705.1"/>
    </source>
</evidence>
<sequence length="60" mass="6839">MASNHISKRKPIHASFTCFSRPLQTSFTLHLIVYVETLSLRTCKIGMVIVNIVEINKLTH</sequence>
<dbReference type="AlphaFoldDB" id="A0A1J1JC84"/>
<evidence type="ECO:0000313" key="2">
    <source>
        <dbReference type="Proteomes" id="UP000183832"/>
    </source>
</evidence>
<name>A0A1J1JC84_9DIPT</name>
<dbReference type="EMBL" id="CVRI01000075">
    <property type="protein sequence ID" value="CRL08705.1"/>
    <property type="molecule type" value="Genomic_DNA"/>
</dbReference>
<gene>
    <name evidence="1" type="ORF">CLUMA_CG021313</name>
</gene>
<reference evidence="1 2" key="1">
    <citation type="submission" date="2015-04" db="EMBL/GenBank/DDBJ databases">
        <authorList>
            <person name="Syromyatnikov M.Y."/>
            <person name="Popov V.N."/>
        </authorList>
    </citation>
    <scope>NUCLEOTIDE SEQUENCE [LARGE SCALE GENOMIC DNA]</scope>
</reference>
<protein>
    <submittedName>
        <fullName evidence="1">CLUMA_CG021313, isoform A</fullName>
    </submittedName>
</protein>